<comment type="caution">
    <text evidence="4">The sequence shown here is derived from an EMBL/GenBank/DDBJ whole genome shotgun (WGS) entry which is preliminary data.</text>
</comment>
<proteinExistence type="predicted"/>
<evidence type="ECO:0000259" key="3">
    <source>
        <dbReference type="Pfam" id="PF20710"/>
    </source>
</evidence>
<keyword evidence="5" id="KW-1185">Reference proteome</keyword>
<protein>
    <recommendedName>
        <fullName evidence="3">DUF6824 domain-containing protein</fullName>
    </recommendedName>
</protein>
<accession>A0ABD3P1L6</accession>
<dbReference type="EMBL" id="JALLAZ020001115">
    <property type="protein sequence ID" value="KAL3780390.1"/>
    <property type="molecule type" value="Genomic_DNA"/>
</dbReference>
<feature type="compositionally biased region" description="Low complexity" evidence="2">
    <location>
        <begin position="337"/>
        <end position="355"/>
    </location>
</feature>
<dbReference type="AlphaFoldDB" id="A0ABD3P1L6"/>
<feature type="region of interest" description="Disordered" evidence="2">
    <location>
        <begin position="335"/>
        <end position="362"/>
    </location>
</feature>
<evidence type="ECO:0000313" key="5">
    <source>
        <dbReference type="Proteomes" id="UP001530315"/>
    </source>
</evidence>
<keyword evidence="1" id="KW-0175">Coiled coil</keyword>
<gene>
    <name evidence="4" type="ORF">ACHAW5_006464</name>
</gene>
<organism evidence="4 5">
    <name type="scientific">Stephanodiscus triporus</name>
    <dbReference type="NCBI Taxonomy" id="2934178"/>
    <lineage>
        <taxon>Eukaryota</taxon>
        <taxon>Sar</taxon>
        <taxon>Stramenopiles</taxon>
        <taxon>Ochrophyta</taxon>
        <taxon>Bacillariophyta</taxon>
        <taxon>Coscinodiscophyceae</taxon>
        <taxon>Thalassiosirophycidae</taxon>
        <taxon>Stephanodiscales</taxon>
        <taxon>Stephanodiscaceae</taxon>
        <taxon>Stephanodiscus</taxon>
    </lineage>
</organism>
<evidence type="ECO:0000313" key="4">
    <source>
        <dbReference type="EMBL" id="KAL3780390.1"/>
    </source>
</evidence>
<evidence type="ECO:0000256" key="1">
    <source>
        <dbReference type="SAM" id="Coils"/>
    </source>
</evidence>
<dbReference type="Proteomes" id="UP001530315">
    <property type="component" value="Unassembled WGS sequence"/>
</dbReference>
<dbReference type="Pfam" id="PF20710">
    <property type="entry name" value="DUF6824"/>
    <property type="match status" value="1"/>
</dbReference>
<feature type="domain" description="DUF6824" evidence="3">
    <location>
        <begin position="570"/>
        <end position="652"/>
    </location>
</feature>
<feature type="coiled-coil region" evidence="1">
    <location>
        <begin position="279"/>
        <end position="306"/>
    </location>
</feature>
<dbReference type="InterPro" id="IPR049227">
    <property type="entry name" value="DUF6824"/>
</dbReference>
<feature type="compositionally biased region" description="Polar residues" evidence="2">
    <location>
        <begin position="528"/>
        <end position="543"/>
    </location>
</feature>
<feature type="region of interest" description="Disordered" evidence="2">
    <location>
        <begin position="528"/>
        <end position="547"/>
    </location>
</feature>
<evidence type="ECO:0000256" key="2">
    <source>
        <dbReference type="SAM" id="MobiDB-lite"/>
    </source>
</evidence>
<name>A0ABD3P1L6_9STRA</name>
<reference evidence="4 5" key="1">
    <citation type="submission" date="2024-10" db="EMBL/GenBank/DDBJ databases">
        <title>Updated reference genomes for cyclostephanoid diatoms.</title>
        <authorList>
            <person name="Roberts W.R."/>
            <person name="Alverson A.J."/>
        </authorList>
    </citation>
    <scope>NUCLEOTIDE SEQUENCE [LARGE SCALE GENOMIC DNA]</scope>
    <source>
        <strain evidence="4 5">AJA276-08</strain>
    </source>
</reference>
<sequence length="661" mass="74863">MNELANQKHSIERRCILKPRFEMGDEVYATWMGASRAGRVMSYREVASTGETEDNGDGAYDPIRIYQIKFDSEPAPLPKVAMAMAGSVIDGIPEHVVVSKKDYLLSTSHCVAHEWKGIRNVVDASSDDLWAKYVGWYAVAIGGRGDEAGTEQFFPRLSDAVRAYDSSVVRIKGDKTKRDELNFPEAWDWLLSTNGTVEHDEELQLKKENLQYELDYNQKKEKELAIKVALDEERLKHLNIQIKLRDEQRERYNKEIVATKKIYEEEKALAMEKARGELLLQHQYEKERLRAELKEYYEDKKAKAVEEAKAKLWKEMQLEIDHEKEKALNWLRDKVMQQQRQQQEQQQHQQHQQQQRKPEAGAQGLGLTNKALGRARNDDVLEFLTAPKRVKLVKSDSDSDSHADAASGFMVASLATEQGKTMQGESMDVEDSPNENCQLPLLNGTASCLFGQQAKHVPADFLMLPLPLSLPPPTPCLTVAQAKAENSANRRAAANKEPNKELHGHCTAVEALLFAAEKVESRVISADSWTADPSTEESVPAVSTTTTIKKKKKPKRIMDESRAIEPTEDDVLFGRGGYVNTHPGNIHFREKALELRPWYEASTKEEKYNISKVLIESVKGQGHRFLEKASDGLWHEVSGNGVRKKASQALRERVRGKMTMK</sequence>